<gene>
    <name evidence="1" type="ORF">COCON_G00087320</name>
</gene>
<dbReference type="EMBL" id="JAFJMO010000006">
    <property type="protein sequence ID" value="KAJ8274107.1"/>
    <property type="molecule type" value="Genomic_DNA"/>
</dbReference>
<proteinExistence type="predicted"/>
<protein>
    <submittedName>
        <fullName evidence="1">Uncharacterized protein</fullName>
    </submittedName>
</protein>
<accession>A0A9Q1DKA2</accession>
<evidence type="ECO:0000313" key="1">
    <source>
        <dbReference type="EMBL" id="KAJ8274107.1"/>
    </source>
</evidence>
<name>A0A9Q1DKA2_CONCO</name>
<dbReference type="Proteomes" id="UP001152803">
    <property type="component" value="Unassembled WGS sequence"/>
</dbReference>
<dbReference type="AlphaFoldDB" id="A0A9Q1DKA2"/>
<sequence length="147" mass="15670">MSTLAVDSRWDSAQRGVVSPGHAPRGAGCTVTAGEQCASPGTGHYSSPSVTFRDPCAGFRLVHRSDGRVNVGSGVLRRRGSPHPGRSWPRFRALWARLALGGDRSDGTGAICTPLRHHKTHLPRPRPQALLLLSPAHGRLYLSPASP</sequence>
<keyword evidence="2" id="KW-1185">Reference proteome</keyword>
<evidence type="ECO:0000313" key="2">
    <source>
        <dbReference type="Proteomes" id="UP001152803"/>
    </source>
</evidence>
<comment type="caution">
    <text evidence="1">The sequence shown here is derived from an EMBL/GenBank/DDBJ whole genome shotgun (WGS) entry which is preliminary data.</text>
</comment>
<organism evidence="1 2">
    <name type="scientific">Conger conger</name>
    <name type="common">Conger eel</name>
    <name type="synonym">Muraena conger</name>
    <dbReference type="NCBI Taxonomy" id="82655"/>
    <lineage>
        <taxon>Eukaryota</taxon>
        <taxon>Metazoa</taxon>
        <taxon>Chordata</taxon>
        <taxon>Craniata</taxon>
        <taxon>Vertebrata</taxon>
        <taxon>Euteleostomi</taxon>
        <taxon>Actinopterygii</taxon>
        <taxon>Neopterygii</taxon>
        <taxon>Teleostei</taxon>
        <taxon>Anguilliformes</taxon>
        <taxon>Congridae</taxon>
        <taxon>Conger</taxon>
    </lineage>
</organism>
<reference evidence="1" key="1">
    <citation type="journal article" date="2023" name="Science">
        <title>Genome structures resolve the early diversification of teleost fishes.</title>
        <authorList>
            <person name="Parey E."/>
            <person name="Louis A."/>
            <person name="Montfort J."/>
            <person name="Bouchez O."/>
            <person name="Roques C."/>
            <person name="Iampietro C."/>
            <person name="Lluch J."/>
            <person name="Castinel A."/>
            <person name="Donnadieu C."/>
            <person name="Desvignes T."/>
            <person name="Floi Bucao C."/>
            <person name="Jouanno E."/>
            <person name="Wen M."/>
            <person name="Mejri S."/>
            <person name="Dirks R."/>
            <person name="Jansen H."/>
            <person name="Henkel C."/>
            <person name="Chen W.J."/>
            <person name="Zahm M."/>
            <person name="Cabau C."/>
            <person name="Klopp C."/>
            <person name="Thompson A.W."/>
            <person name="Robinson-Rechavi M."/>
            <person name="Braasch I."/>
            <person name="Lecointre G."/>
            <person name="Bobe J."/>
            <person name="Postlethwait J.H."/>
            <person name="Berthelot C."/>
            <person name="Roest Crollius H."/>
            <person name="Guiguen Y."/>
        </authorList>
    </citation>
    <scope>NUCLEOTIDE SEQUENCE</scope>
    <source>
        <strain evidence="1">Concon-B</strain>
    </source>
</reference>